<proteinExistence type="predicted"/>
<feature type="transmembrane region" description="Helical" evidence="7">
    <location>
        <begin position="243"/>
        <end position="261"/>
    </location>
</feature>
<dbReference type="PANTHER" id="PTHR36838">
    <property type="entry name" value="AUXIN EFFLUX CARRIER FAMILY PROTEIN"/>
    <property type="match status" value="1"/>
</dbReference>
<dbReference type="PANTHER" id="PTHR36838:SF1">
    <property type="entry name" value="SLR1864 PROTEIN"/>
    <property type="match status" value="1"/>
</dbReference>
<comment type="subcellular location">
    <subcellularLocation>
        <location evidence="1">Membrane</location>
        <topology evidence="1">Multi-pass membrane protein</topology>
    </subcellularLocation>
</comment>
<evidence type="ECO:0008006" key="10">
    <source>
        <dbReference type="Google" id="ProtNLM"/>
    </source>
</evidence>
<keyword evidence="9" id="KW-1185">Reference proteome</keyword>
<evidence type="ECO:0000256" key="3">
    <source>
        <dbReference type="ARBA" id="ARBA00022475"/>
    </source>
</evidence>
<keyword evidence="4 7" id="KW-0812">Transmembrane</keyword>
<keyword evidence="3" id="KW-1003">Cell membrane</keyword>
<keyword evidence="6 7" id="KW-0472">Membrane</keyword>
<evidence type="ECO:0000256" key="1">
    <source>
        <dbReference type="ARBA" id="ARBA00004141"/>
    </source>
</evidence>
<accession>A0A4R6XAK1</accession>
<feature type="transmembrane region" description="Helical" evidence="7">
    <location>
        <begin position="216"/>
        <end position="237"/>
    </location>
</feature>
<evidence type="ECO:0000313" key="9">
    <source>
        <dbReference type="Proteomes" id="UP000295729"/>
    </source>
</evidence>
<feature type="transmembrane region" description="Helical" evidence="7">
    <location>
        <begin position="273"/>
        <end position="292"/>
    </location>
</feature>
<protein>
    <recommendedName>
        <fullName evidence="10">AEC family transporter</fullName>
    </recommendedName>
</protein>
<evidence type="ECO:0000256" key="5">
    <source>
        <dbReference type="ARBA" id="ARBA00022989"/>
    </source>
</evidence>
<comment type="caution">
    <text evidence="8">The sequence shown here is derived from an EMBL/GenBank/DDBJ whole genome shotgun (WGS) entry which is preliminary data.</text>
</comment>
<evidence type="ECO:0000256" key="2">
    <source>
        <dbReference type="ARBA" id="ARBA00022448"/>
    </source>
</evidence>
<dbReference type="Pfam" id="PF03547">
    <property type="entry name" value="Mem_trans"/>
    <property type="match status" value="1"/>
</dbReference>
<dbReference type="InterPro" id="IPR004776">
    <property type="entry name" value="Mem_transp_PIN-like"/>
</dbReference>
<feature type="transmembrane region" description="Helical" evidence="7">
    <location>
        <begin position="64"/>
        <end position="85"/>
    </location>
</feature>
<keyword evidence="2" id="KW-0813">Transport</keyword>
<feature type="transmembrane region" description="Helical" evidence="7">
    <location>
        <begin position="35"/>
        <end position="52"/>
    </location>
</feature>
<dbReference type="RefSeq" id="WP_133559714.1">
    <property type="nucleotide sequence ID" value="NZ_JAJGNH010000008.1"/>
</dbReference>
<feature type="transmembrane region" description="Helical" evidence="7">
    <location>
        <begin position="150"/>
        <end position="170"/>
    </location>
</feature>
<feature type="transmembrane region" description="Helical" evidence="7">
    <location>
        <begin position="182"/>
        <end position="204"/>
    </location>
</feature>
<keyword evidence="5 7" id="KW-1133">Transmembrane helix</keyword>
<evidence type="ECO:0000256" key="7">
    <source>
        <dbReference type="SAM" id="Phobius"/>
    </source>
</evidence>
<reference evidence="8 9" key="1">
    <citation type="submission" date="2019-03" db="EMBL/GenBank/DDBJ databases">
        <title>Genomic Encyclopedia of Type Strains, Phase IV (KMG-IV): sequencing the most valuable type-strain genomes for metagenomic binning, comparative biology and taxonomic classification.</title>
        <authorList>
            <person name="Goeker M."/>
        </authorList>
    </citation>
    <scope>NUCLEOTIDE SEQUENCE [LARGE SCALE GENOMIC DNA]</scope>
    <source>
        <strain evidence="8 9">DSM 5604</strain>
    </source>
</reference>
<dbReference type="AlphaFoldDB" id="A0A4R6XAK1"/>
<name>A0A4R6XAK1_9GAMM</name>
<evidence type="ECO:0000313" key="8">
    <source>
        <dbReference type="EMBL" id="TDR15079.1"/>
    </source>
</evidence>
<dbReference type="Proteomes" id="UP000295729">
    <property type="component" value="Unassembled WGS sequence"/>
</dbReference>
<dbReference type="EMBL" id="SNZA01000001">
    <property type="protein sequence ID" value="TDR15079.1"/>
    <property type="molecule type" value="Genomic_DNA"/>
</dbReference>
<organism evidence="8 9">
    <name type="scientific">Marinomonas communis</name>
    <dbReference type="NCBI Taxonomy" id="28254"/>
    <lineage>
        <taxon>Bacteria</taxon>
        <taxon>Pseudomonadati</taxon>
        <taxon>Pseudomonadota</taxon>
        <taxon>Gammaproteobacteria</taxon>
        <taxon>Oceanospirillales</taxon>
        <taxon>Oceanospirillaceae</taxon>
        <taxon>Marinomonas</taxon>
    </lineage>
</organism>
<sequence length="296" mass="31593">MFSALSMALTPILLLGALGIFLTRRTQYLDSPQLGSLVSNVGLPALLLSSVLKMDMDLGGMLSIVAATLLCLMAMLVVSLIFLKIMKLPSRYYLPPLVNPNTGNLGIPVAYALFGEEGLTVAVVVSSVVQVSHFTLGVGFMSGSYRPKELLKNGPVVALILGVLALLFDVSLPAPMLKTLEMLSAITLPIMLMLLGKSLANLSFKQSNTLYRSISFALFRPLVGAGIAAFIVPWFSFSEVEQAAIIALQGMSVAVISYMLATKFDGPKDEIALMILLSLPVSLAVAALVWWLKVAS</sequence>
<evidence type="ECO:0000256" key="6">
    <source>
        <dbReference type="ARBA" id="ARBA00023136"/>
    </source>
</evidence>
<dbReference type="GO" id="GO:0016020">
    <property type="term" value="C:membrane"/>
    <property type="evidence" value="ECO:0007669"/>
    <property type="project" value="UniProtKB-SubCell"/>
</dbReference>
<gene>
    <name evidence="8" type="ORF">C8D85_0433</name>
</gene>
<evidence type="ECO:0000256" key="4">
    <source>
        <dbReference type="ARBA" id="ARBA00022692"/>
    </source>
</evidence>
<dbReference type="GO" id="GO:0055085">
    <property type="term" value="P:transmembrane transport"/>
    <property type="evidence" value="ECO:0007669"/>
    <property type="project" value="InterPro"/>
</dbReference>
<dbReference type="OrthoDB" id="3238001at2"/>